<feature type="region of interest" description="Disordered" evidence="1">
    <location>
        <begin position="75"/>
        <end position="159"/>
    </location>
</feature>
<reference evidence="3" key="1">
    <citation type="submission" date="2017-03" db="EMBL/GenBank/DDBJ databases">
        <title>Genomes of endolithic fungi from Antarctica.</title>
        <authorList>
            <person name="Coleine C."/>
            <person name="Masonjones S."/>
            <person name="Stajich J.E."/>
        </authorList>
    </citation>
    <scope>NUCLEOTIDE SEQUENCE [LARGE SCALE GENOMIC DNA]</scope>
    <source>
        <strain evidence="3">CCFEE 5527</strain>
    </source>
</reference>
<name>A0A1V8SXI1_9PEZI</name>
<dbReference type="OrthoDB" id="5418867at2759"/>
<dbReference type="EMBL" id="NAJO01000024">
    <property type="protein sequence ID" value="OQO03612.1"/>
    <property type="molecule type" value="Genomic_DNA"/>
</dbReference>
<feature type="compositionally biased region" description="Low complexity" evidence="1">
    <location>
        <begin position="87"/>
        <end position="104"/>
    </location>
</feature>
<comment type="caution">
    <text evidence="2">The sequence shown here is derived from an EMBL/GenBank/DDBJ whole genome shotgun (WGS) entry which is preliminary data.</text>
</comment>
<evidence type="ECO:0000313" key="2">
    <source>
        <dbReference type="EMBL" id="OQO03612.1"/>
    </source>
</evidence>
<feature type="compositionally biased region" description="Acidic residues" evidence="1">
    <location>
        <begin position="117"/>
        <end position="130"/>
    </location>
</feature>
<proteinExistence type="predicted"/>
<dbReference type="Proteomes" id="UP000192596">
    <property type="component" value="Unassembled WGS sequence"/>
</dbReference>
<dbReference type="STRING" id="1507870.A0A1V8SXI1"/>
<gene>
    <name evidence="2" type="ORF">B0A48_10277</name>
</gene>
<dbReference type="InParanoid" id="A0A1V8SXI1"/>
<evidence type="ECO:0000256" key="1">
    <source>
        <dbReference type="SAM" id="MobiDB-lite"/>
    </source>
</evidence>
<protein>
    <submittedName>
        <fullName evidence="2">Uncharacterized protein</fullName>
    </submittedName>
</protein>
<accession>A0A1V8SXI1</accession>
<keyword evidence="3" id="KW-1185">Reference proteome</keyword>
<dbReference type="AlphaFoldDB" id="A0A1V8SXI1"/>
<organism evidence="2 3">
    <name type="scientific">Cryoendolithus antarcticus</name>
    <dbReference type="NCBI Taxonomy" id="1507870"/>
    <lineage>
        <taxon>Eukaryota</taxon>
        <taxon>Fungi</taxon>
        <taxon>Dikarya</taxon>
        <taxon>Ascomycota</taxon>
        <taxon>Pezizomycotina</taxon>
        <taxon>Dothideomycetes</taxon>
        <taxon>Dothideomycetidae</taxon>
        <taxon>Cladosporiales</taxon>
        <taxon>Cladosporiaceae</taxon>
        <taxon>Cryoendolithus</taxon>
    </lineage>
</organism>
<sequence length="159" mass="16867">MPVVWNAETEAKLLGALFKVTDLKVTQAQMQEIAGIVSPGNSLTPFAIAVVLLWVMHADFGPDCTAKAISHRIAKFRSSGKKESSETPAGTPKTPKKGTAAKGKGSTGKKRERKVAEEDEGEGEDDDEDVGGGKRAKIGEEDEGEEGVKVKGEEGEDEV</sequence>
<evidence type="ECO:0000313" key="3">
    <source>
        <dbReference type="Proteomes" id="UP000192596"/>
    </source>
</evidence>